<dbReference type="AlphaFoldDB" id="A0A5C6W5S4"/>
<accession>A0A5C6W5S4</accession>
<gene>
    <name evidence="3" type="ORF">FS935_05215</name>
</gene>
<evidence type="ECO:0000256" key="1">
    <source>
        <dbReference type="ARBA" id="ARBA00022723"/>
    </source>
</evidence>
<sequence length="284" mass="32036">MKLLFHGTHTTNVNHIHLKVSQLSKSISFYKEKLGFNVLKQTKHIAHLSTNGKDILITLEEVESTIPLSHNKTGLYHIALLFPSRKELANCLNHLLLTKYPLQGASDHLVSEAIYLADPDGNGIELYVDRPTDTWTKNNNTIEMATNHLDVQDLLAQKCDIPFIKLSPETIIGHIHLQVANIADSERFYQLLGFNIVNRYGNQALFMSTGGYHHHIGLNTWHSKDASPSNADEIGLKSFTIMYPNEETRKAVIAQLKMHNINTHNQDSNYTVKDPSDNLILLSI</sequence>
<feature type="domain" description="VOC" evidence="2">
    <location>
        <begin position="12"/>
        <end position="129"/>
    </location>
</feature>
<dbReference type="InterPro" id="IPR037523">
    <property type="entry name" value="VOC_core"/>
</dbReference>
<evidence type="ECO:0000259" key="2">
    <source>
        <dbReference type="PROSITE" id="PS51819"/>
    </source>
</evidence>
<keyword evidence="4" id="KW-1185">Reference proteome</keyword>
<dbReference type="InterPro" id="IPR029068">
    <property type="entry name" value="Glyas_Bleomycin-R_OHBP_Dase"/>
</dbReference>
<dbReference type="PROSITE" id="PS51819">
    <property type="entry name" value="VOC"/>
    <property type="match status" value="1"/>
</dbReference>
<dbReference type="Proteomes" id="UP000321363">
    <property type="component" value="Unassembled WGS sequence"/>
</dbReference>
<dbReference type="GO" id="GO:0046872">
    <property type="term" value="F:metal ion binding"/>
    <property type="evidence" value="ECO:0007669"/>
    <property type="project" value="UniProtKB-KW"/>
</dbReference>
<dbReference type="SUPFAM" id="SSF54593">
    <property type="entry name" value="Glyoxalase/Bleomycin resistance protein/Dihydroxybiphenyl dioxygenase"/>
    <property type="match status" value="2"/>
</dbReference>
<dbReference type="Pfam" id="PF00903">
    <property type="entry name" value="Glyoxalase"/>
    <property type="match status" value="2"/>
</dbReference>
<comment type="caution">
    <text evidence="3">The sequence shown here is derived from an EMBL/GenBank/DDBJ whole genome shotgun (WGS) entry which is preliminary data.</text>
</comment>
<keyword evidence="1" id="KW-0479">Metal-binding</keyword>
<reference evidence="3 4" key="1">
    <citation type="journal article" date="2005" name="Int. J. Syst. Evol. Microbiol.">
        <title>Bacillus litoralis sp. nov., isolated from a tidal flat of the Yellow Sea in Korea.</title>
        <authorList>
            <person name="Yoon J.H."/>
            <person name="Oh T.K."/>
        </authorList>
    </citation>
    <scope>NUCLEOTIDE SEQUENCE [LARGE SCALE GENOMIC DNA]</scope>
    <source>
        <strain evidence="3 4">SW-211</strain>
    </source>
</reference>
<dbReference type="InterPro" id="IPR004360">
    <property type="entry name" value="Glyas_Fos-R_dOase_dom"/>
</dbReference>
<dbReference type="PANTHER" id="PTHR43279">
    <property type="entry name" value="CATECHOL-2,3-DIOXYGENASE"/>
    <property type="match status" value="1"/>
</dbReference>
<evidence type="ECO:0000313" key="3">
    <source>
        <dbReference type="EMBL" id="TXC91787.1"/>
    </source>
</evidence>
<dbReference type="InterPro" id="IPR018146">
    <property type="entry name" value="Glyoxalase_1_CS"/>
</dbReference>
<proteinExistence type="predicted"/>
<name>A0A5C6W5S4_9BACI</name>
<dbReference type="Gene3D" id="3.10.180.10">
    <property type="entry name" value="2,3-Dihydroxybiphenyl 1,2-Dioxygenase, domain 1"/>
    <property type="match status" value="2"/>
</dbReference>
<dbReference type="PANTHER" id="PTHR43279:SF1">
    <property type="entry name" value="CATECHOL-2,3-DIOXYGENASE"/>
    <property type="match status" value="1"/>
</dbReference>
<dbReference type="EMBL" id="VOQF01000003">
    <property type="protein sequence ID" value="TXC91787.1"/>
    <property type="molecule type" value="Genomic_DNA"/>
</dbReference>
<dbReference type="GO" id="GO:0004462">
    <property type="term" value="F:lactoylglutathione lyase activity"/>
    <property type="evidence" value="ECO:0007669"/>
    <property type="project" value="InterPro"/>
</dbReference>
<dbReference type="PROSITE" id="PS00934">
    <property type="entry name" value="GLYOXALASE_I_1"/>
    <property type="match status" value="1"/>
</dbReference>
<organism evidence="3 4">
    <name type="scientific">Metabacillus litoralis</name>
    <dbReference type="NCBI Taxonomy" id="152268"/>
    <lineage>
        <taxon>Bacteria</taxon>
        <taxon>Bacillati</taxon>
        <taxon>Bacillota</taxon>
        <taxon>Bacilli</taxon>
        <taxon>Bacillales</taxon>
        <taxon>Bacillaceae</taxon>
        <taxon>Metabacillus</taxon>
    </lineage>
</organism>
<evidence type="ECO:0000313" key="4">
    <source>
        <dbReference type="Proteomes" id="UP000321363"/>
    </source>
</evidence>
<protein>
    <submittedName>
        <fullName evidence="3">VOC family protein</fullName>
    </submittedName>
</protein>